<dbReference type="RefSeq" id="WP_379190310.1">
    <property type="nucleotide sequence ID" value="NZ_JBHSOW010000080.1"/>
</dbReference>
<evidence type="ECO:0000256" key="1">
    <source>
        <dbReference type="ARBA" id="ARBA00004370"/>
    </source>
</evidence>
<evidence type="ECO:0000256" key="2">
    <source>
        <dbReference type="ARBA" id="ARBA00022475"/>
    </source>
</evidence>
<organism evidence="10 11">
    <name type="scientific">Paenibacillus solisilvae</name>
    <dbReference type="NCBI Taxonomy" id="2486751"/>
    <lineage>
        <taxon>Bacteria</taxon>
        <taxon>Bacillati</taxon>
        <taxon>Bacillota</taxon>
        <taxon>Bacilli</taxon>
        <taxon>Bacillales</taxon>
        <taxon>Paenibacillaceae</taxon>
        <taxon>Paenibacillus</taxon>
    </lineage>
</organism>
<dbReference type="PANTHER" id="PTHR37820">
    <property type="entry name" value="CELL DIVISION PROTEIN DIVIB"/>
    <property type="match status" value="1"/>
</dbReference>
<evidence type="ECO:0000256" key="6">
    <source>
        <dbReference type="ARBA" id="ARBA00023136"/>
    </source>
</evidence>
<dbReference type="InterPro" id="IPR050487">
    <property type="entry name" value="FtsQ_DivIB"/>
</dbReference>
<keyword evidence="2" id="KW-1003">Cell membrane</keyword>
<dbReference type="InterPro" id="IPR013685">
    <property type="entry name" value="POTRA_FtsQ_type"/>
</dbReference>
<evidence type="ECO:0000256" key="7">
    <source>
        <dbReference type="ARBA" id="ARBA00023306"/>
    </source>
</evidence>
<protein>
    <submittedName>
        <fullName evidence="10">Cell division protein FtsQ/DivIB</fullName>
    </submittedName>
</protein>
<evidence type="ECO:0000259" key="9">
    <source>
        <dbReference type="PROSITE" id="PS51779"/>
    </source>
</evidence>
<dbReference type="InterPro" id="IPR034746">
    <property type="entry name" value="POTRA"/>
</dbReference>
<keyword evidence="5 8" id="KW-1133">Transmembrane helix</keyword>
<evidence type="ECO:0000256" key="3">
    <source>
        <dbReference type="ARBA" id="ARBA00022618"/>
    </source>
</evidence>
<comment type="subcellular location">
    <subcellularLocation>
        <location evidence="1">Membrane</location>
    </subcellularLocation>
</comment>
<feature type="transmembrane region" description="Helical" evidence="8">
    <location>
        <begin position="21"/>
        <end position="38"/>
    </location>
</feature>
<reference evidence="11" key="1">
    <citation type="journal article" date="2019" name="Int. J. Syst. Evol. Microbiol.">
        <title>The Global Catalogue of Microorganisms (GCM) 10K type strain sequencing project: providing services to taxonomists for standard genome sequencing and annotation.</title>
        <authorList>
            <consortium name="The Broad Institute Genomics Platform"/>
            <consortium name="The Broad Institute Genome Sequencing Center for Infectious Disease"/>
            <person name="Wu L."/>
            <person name="Ma J."/>
        </authorList>
    </citation>
    <scope>NUCLEOTIDE SEQUENCE [LARGE SCALE GENOMIC DNA]</scope>
    <source>
        <strain evidence="11">CGMCC 1.3240</strain>
    </source>
</reference>
<proteinExistence type="predicted"/>
<dbReference type="PANTHER" id="PTHR37820:SF1">
    <property type="entry name" value="CELL DIVISION PROTEIN FTSQ"/>
    <property type="match status" value="1"/>
</dbReference>
<evidence type="ECO:0000313" key="10">
    <source>
        <dbReference type="EMBL" id="MFC5651680.1"/>
    </source>
</evidence>
<dbReference type="EMBL" id="JBHSOW010000080">
    <property type="protein sequence ID" value="MFC5651680.1"/>
    <property type="molecule type" value="Genomic_DNA"/>
</dbReference>
<evidence type="ECO:0000256" key="8">
    <source>
        <dbReference type="SAM" id="Phobius"/>
    </source>
</evidence>
<gene>
    <name evidence="10" type="ORF">ACFPYJ_21695</name>
</gene>
<accession>A0ABW0W1C4</accession>
<keyword evidence="3 10" id="KW-0132">Cell division</keyword>
<dbReference type="Proteomes" id="UP001596047">
    <property type="component" value="Unassembled WGS sequence"/>
</dbReference>
<dbReference type="Pfam" id="PF08478">
    <property type="entry name" value="POTRA_1"/>
    <property type="match status" value="1"/>
</dbReference>
<dbReference type="Gene3D" id="3.40.50.10960">
    <property type="match status" value="1"/>
</dbReference>
<comment type="caution">
    <text evidence="10">The sequence shown here is derived from an EMBL/GenBank/DDBJ whole genome shotgun (WGS) entry which is preliminary data.</text>
</comment>
<keyword evidence="11" id="KW-1185">Reference proteome</keyword>
<dbReference type="Gene3D" id="3.10.20.310">
    <property type="entry name" value="membrane protein fhac"/>
    <property type="match status" value="1"/>
</dbReference>
<name>A0ABW0W1C4_9BACL</name>
<keyword evidence="6 8" id="KW-0472">Membrane</keyword>
<evidence type="ECO:0000256" key="5">
    <source>
        <dbReference type="ARBA" id="ARBA00022989"/>
    </source>
</evidence>
<dbReference type="PROSITE" id="PS51779">
    <property type="entry name" value="POTRA"/>
    <property type="match status" value="1"/>
</dbReference>
<keyword evidence="7" id="KW-0131">Cell cycle</keyword>
<sequence>MTDKMPVLREPARRRRGGKKLLISLFILFVVILCVLFFNSSISKISSITVEGQRYMKAADIQKATGVTVGDAFFGTTAKTIEARVGKLKAIETTKVIKSFPGKIKIVIKELPTVAYEVSPKGEITAIMSNGTSLVAGSDVVVDKPILSGWKAGDPVKIELCKQLAAIPAQSLSDFSEIMPTASASYKDRIKIYTRTRFEVITAVSLLQSKIAVLNAVIETQEPGLITLLLADKYASFTPSDSENTDSAEKETTQ</sequence>
<keyword evidence="4 8" id="KW-0812">Transmembrane</keyword>
<evidence type="ECO:0000313" key="11">
    <source>
        <dbReference type="Proteomes" id="UP001596047"/>
    </source>
</evidence>
<dbReference type="GO" id="GO:0051301">
    <property type="term" value="P:cell division"/>
    <property type="evidence" value="ECO:0007669"/>
    <property type="project" value="UniProtKB-KW"/>
</dbReference>
<evidence type="ECO:0000256" key="4">
    <source>
        <dbReference type="ARBA" id="ARBA00022692"/>
    </source>
</evidence>
<feature type="domain" description="POTRA" evidence="9">
    <location>
        <begin position="43"/>
        <end position="111"/>
    </location>
</feature>